<name>A0A2S5BI34_9BASI</name>
<feature type="region of interest" description="Disordered" evidence="1">
    <location>
        <begin position="1"/>
        <end position="221"/>
    </location>
</feature>
<accession>A0A2S5BI34</accession>
<feature type="compositionally biased region" description="Basic and acidic residues" evidence="1">
    <location>
        <begin position="1015"/>
        <end position="1029"/>
    </location>
</feature>
<dbReference type="Proteomes" id="UP000237144">
    <property type="component" value="Unassembled WGS sequence"/>
</dbReference>
<feature type="compositionally biased region" description="Acidic residues" evidence="1">
    <location>
        <begin position="903"/>
        <end position="912"/>
    </location>
</feature>
<keyword evidence="3" id="KW-1185">Reference proteome</keyword>
<feature type="compositionally biased region" description="Polar residues" evidence="1">
    <location>
        <begin position="313"/>
        <end position="325"/>
    </location>
</feature>
<feature type="compositionally biased region" description="Low complexity" evidence="1">
    <location>
        <begin position="506"/>
        <end position="533"/>
    </location>
</feature>
<evidence type="ECO:0008006" key="4">
    <source>
        <dbReference type="Google" id="ProtNLM"/>
    </source>
</evidence>
<gene>
    <name evidence="2" type="ORF">BMF94_0638</name>
</gene>
<feature type="compositionally biased region" description="Basic and acidic residues" evidence="1">
    <location>
        <begin position="838"/>
        <end position="847"/>
    </location>
</feature>
<evidence type="ECO:0000313" key="2">
    <source>
        <dbReference type="EMBL" id="POY76439.1"/>
    </source>
</evidence>
<feature type="compositionally biased region" description="Polar residues" evidence="1">
    <location>
        <begin position="236"/>
        <end position="249"/>
    </location>
</feature>
<feature type="compositionally biased region" description="Polar residues" evidence="1">
    <location>
        <begin position="744"/>
        <end position="760"/>
    </location>
</feature>
<dbReference type="OrthoDB" id="28208at2759"/>
<dbReference type="STRING" id="741276.A0A2S5BI34"/>
<organism evidence="2 3">
    <name type="scientific">Rhodotorula taiwanensis</name>
    <dbReference type="NCBI Taxonomy" id="741276"/>
    <lineage>
        <taxon>Eukaryota</taxon>
        <taxon>Fungi</taxon>
        <taxon>Dikarya</taxon>
        <taxon>Basidiomycota</taxon>
        <taxon>Pucciniomycotina</taxon>
        <taxon>Microbotryomycetes</taxon>
        <taxon>Sporidiobolales</taxon>
        <taxon>Sporidiobolaceae</taxon>
        <taxon>Rhodotorula</taxon>
    </lineage>
</organism>
<comment type="caution">
    <text evidence="2">The sequence shown here is derived from an EMBL/GenBank/DDBJ whole genome shotgun (WGS) entry which is preliminary data.</text>
</comment>
<feature type="compositionally biased region" description="Gly residues" evidence="1">
    <location>
        <begin position="950"/>
        <end position="960"/>
    </location>
</feature>
<evidence type="ECO:0000256" key="1">
    <source>
        <dbReference type="SAM" id="MobiDB-lite"/>
    </source>
</evidence>
<feature type="compositionally biased region" description="Polar residues" evidence="1">
    <location>
        <begin position="73"/>
        <end position="90"/>
    </location>
</feature>
<protein>
    <recommendedName>
        <fullName evidence="4">Proteophosphoglycan ppg4</fullName>
    </recommendedName>
</protein>
<feature type="compositionally biased region" description="Low complexity" evidence="1">
    <location>
        <begin position="634"/>
        <end position="654"/>
    </location>
</feature>
<feature type="region of interest" description="Disordered" evidence="1">
    <location>
        <begin position="612"/>
        <end position="787"/>
    </location>
</feature>
<feature type="region of interest" description="Disordered" evidence="1">
    <location>
        <begin position="1142"/>
        <end position="1161"/>
    </location>
</feature>
<evidence type="ECO:0000313" key="3">
    <source>
        <dbReference type="Proteomes" id="UP000237144"/>
    </source>
</evidence>
<feature type="region of interest" description="Disordered" evidence="1">
    <location>
        <begin position="884"/>
        <end position="1066"/>
    </location>
</feature>
<reference evidence="2 3" key="1">
    <citation type="journal article" date="2018" name="Front. Microbiol.">
        <title>Prospects for Fungal Bioremediation of Acidic Radioactive Waste Sites: Characterization and Genome Sequence of Rhodotorula taiwanensis MD1149.</title>
        <authorList>
            <person name="Tkavc R."/>
            <person name="Matrosova V.Y."/>
            <person name="Grichenko O.E."/>
            <person name="Gostincar C."/>
            <person name="Volpe R.P."/>
            <person name="Klimenkova P."/>
            <person name="Gaidamakova E.K."/>
            <person name="Zhou C.E."/>
            <person name="Stewart B.J."/>
            <person name="Lyman M.G."/>
            <person name="Malfatti S.A."/>
            <person name="Rubinfeld B."/>
            <person name="Courtot M."/>
            <person name="Singh J."/>
            <person name="Dalgard C.L."/>
            <person name="Hamilton T."/>
            <person name="Frey K.G."/>
            <person name="Gunde-Cimerman N."/>
            <person name="Dugan L."/>
            <person name="Daly M.J."/>
        </authorList>
    </citation>
    <scope>NUCLEOTIDE SEQUENCE [LARGE SCALE GENOMIC DNA]</scope>
    <source>
        <strain evidence="2 3">MD1149</strain>
    </source>
</reference>
<sequence>MMQSPLVAGASTAYGAPDRPLYGTDPRSRDRPENPDALFASTSSQGQRPPARQLPPGAGYAADLEPRRVDLTPSASTRFGPTAEPTTYNSPAAPPLASRLDRPPLGDVGTQSRTVRSSSAPVDATGAGVSAGTGSSGGRRAADPSSAYVGSSAGVTRGGAETPPRAATKLGDDQAPWSIALQEPTPPPSQHFSGASTDLRPDPGSRRQSSGSPGENVNYSRPNSAFAFAALATKTPTSVTGEVSSSSDAPTVRSPEHPELLQRDSFVGIPGGRTLGSTREAALSTERQSRIPAFEPAVSFSPQDRGPYPPHSMSPTRAHQVQQSDAEVLAERKLSYSPVMSGAPELPPTDAGRPGSLAFDASAFPSDLAGIGRNSVIRAAASPPLFSATSSPLDQLGSGLVSPGGGQGPARTQAPLVQMSPQAVSVSQQAQASPGPPYAFPNSNVALPSPPPHLVPQPEICVECMMRDRDMADVDVTTAGVWERASDADYEEQMRWEAEAAHEGVGPSTGSATPATSSWSGEHTGSVESAAAASKRRESGAAQSRESLGGRSSLAHGNAPPKGRKRLGRGQLLTSGNLKVWTTMNPPAAAHRWRTLQTYLVTQAHYLELDRQGREAEQSQSLPARPTQHVARPSQGSRSWSSSVLSPAGLAAEKAALEQEAQSRRAGKARNLSRGTLVDETNRLSSASLLPPPIGTAGPSARRANVVSSGASMRSYSSGDQPWLGNQLRRISTSGGGRDGPQADSPQGQRFTFSPFTRSATDLRVLPSPRSVSPARTSDDRRTSMWSRFRQSGTASVLSFAPSGSMLDMHLGLSQDKHMPYASNAPYETYPSRSDPAVARHAEDSRRAQGLAASQATGESSGAKKKKKGIKGFFNKLVGGSNANKKVVPTSVSAPPTPGADGPYDESLDDSELAPPPPLSALVNEPHYHQRSVSSSSVDSFGPVTPPVPGGGNFRFGGSQGFETGSLRMPADRQSMASFNSARSRPLVANGPESLRNGGAWPSADSLRDPAYIDPGEHEILAGADDHHPPPHLPPVPRPHKSLPLLPSEDPYASRPPLEAYQDPNLPLAPPNAPYAHYGASRSSQSFDPSLSQSNFVEDFGYDARPILVGGRDRSATVTGDGRSIHKARSRSKIFSMSFGKKGKHAENIPPPLPHPNLRANSLDSGVALGAGAGSPYRSGYV</sequence>
<dbReference type="EMBL" id="PJQD01000005">
    <property type="protein sequence ID" value="POY76439.1"/>
    <property type="molecule type" value="Genomic_DNA"/>
</dbReference>
<feature type="region of interest" description="Disordered" evidence="1">
    <location>
        <begin position="822"/>
        <end position="867"/>
    </location>
</feature>
<proteinExistence type="predicted"/>
<feature type="compositionally biased region" description="Polar residues" evidence="1">
    <location>
        <begin position="109"/>
        <end position="120"/>
    </location>
</feature>
<feature type="compositionally biased region" description="Low complexity" evidence="1">
    <location>
        <begin position="708"/>
        <end position="718"/>
    </location>
</feature>
<feature type="compositionally biased region" description="Low complexity" evidence="1">
    <location>
        <begin position="932"/>
        <end position="943"/>
    </location>
</feature>
<feature type="region of interest" description="Disordered" evidence="1">
    <location>
        <begin position="236"/>
        <end position="328"/>
    </location>
</feature>
<dbReference type="AlphaFoldDB" id="A0A2S5BI34"/>
<feature type="region of interest" description="Disordered" evidence="1">
    <location>
        <begin position="499"/>
        <end position="571"/>
    </location>
</feature>